<proteinExistence type="predicted"/>
<evidence type="ECO:0000313" key="4">
    <source>
        <dbReference type="Proteomes" id="UP000237105"/>
    </source>
</evidence>
<dbReference type="PANTHER" id="PTHR44259:SF108">
    <property type="entry name" value="F-BOX PROTEIN SKIP23-LIKE"/>
    <property type="match status" value="1"/>
</dbReference>
<evidence type="ECO:0000259" key="2">
    <source>
        <dbReference type="Pfam" id="PF03478"/>
    </source>
</evidence>
<comment type="caution">
    <text evidence="3">The sequence shown here is derived from an EMBL/GenBank/DDBJ whole genome shotgun (WGS) entry which is preliminary data.</text>
</comment>
<accession>A0A2P5CP90</accession>
<feature type="domain" description="KIB1-4 beta-propeller" evidence="2">
    <location>
        <begin position="75"/>
        <end position="351"/>
    </location>
</feature>
<dbReference type="Proteomes" id="UP000237105">
    <property type="component" value="Unassembled WGS sequence"/>
</dbReference>
<evidence type="ECO:0000259" key="1">
    <source>
        <dbReference type="Pfam" id="PF00646"/>
    </source>
</evidence>
<reference evidence="4" key="1">
    <citation type="submission" date="2016-06" db="EMBL/GenBank/DDBJ databases">
        <title>Parallel loss of symbiosis genes in relatives of nitrogen-fixing non-legume Parasponia.</title>
        <authorList>
            <person name="Van Velzen R."/>
            <person name="Holmer R."/>
            <person name="Bu F."/>
            <person name="Rutten L."/>
            <person name="Van Zeijl A."/>
            <person name="Liu W."/>
            <person name="Santuari L."/>
            <person name="Cao Q."/>
            <person name="Sharma T."/>
            <person name="Shen D."/>
            <person name="Roswanjaya Y."/>
            <person name="Wardhani T."/>
            <person name="Kalhor M.S."/>
            <person name="Jansen J."/>
            <person name="Van den Hoogen J."/>
            <person name="Gungor B."/>
            <person name="Hartog M."/>
            <person name="Hontelez J."/>
            <person name="Verver J."/>
            <person name="Yang W.-C."/>
            <person name="Schijlen E."/>
            <person name="Repin R."/>
            <person name="Schilthuizen M."/>
            <person name="Schranz E."/>
            <person name="Heidstra R."/>
            <person name="Miyata K."/>
            <person name="Fedorova E."/>
            <person name="Kohlen W."/>
            <person name="Bisseling T."/>
            <person name="Smit S."/>
            <person name="Geurts R."/>
        </authorList>
    </citation>
    <scope>NUCLEOTIDE SEQUENCE [LARGE SCALE GENOMIC DNA]</scope>
    <source>
        <strain evidence="4">cv. WU1-14</strain>
    </source>
</reference>
<dbReference type="Pfam" id="PF03478">
    <property type="entry name" value="Beta-prop_KIB1-4"/>
    <property type="match status" value="1"/>
</dbReference>
<dbReference type="PANTHER" id="PTHR44259">
    <property type="entry name" value="OS07G0183000 PROTEIN-RELATED"/>
    <property type="match status" value="1"/>
</dbReference>
<dbReference type="InterPro" id="IPR036047">
    <property type="entry name" value="F-box-like_dom_sf"/>
</dbReference>
<dbReference type="STRING" id="3476.A0A2P5CP90"/>
<dbReference type="Gene3D" id="1.20.1280.50">
    <property type="match status" value="1"/>
</dbReference>
<gene>
    <name evidence="3" type="ORF">PanWU01x14_135390</name>
</gene>
<feature type="domain" description="F-box" evidence="1">
    <location>
        <begin position="5"/>
        <end position="46"/>
    </location>
</feature>
<dbReference type="InterPro" id="IPR005174">
    <property type="entry name" value="KIB1-4_b-propeller"/>
</dbReference>
<organism evidence="3 4">
    <name type="scientific">Parasponia andersonii</name>
    <name type="common">Sponia andersonii</name>
    <dbReference type="NCBI Taxonomy" id="3476"/>
    <lineage>
        <taxon>Eukaryota</taxon>
        <taxon>Viridiplantae</taxon>
        <taxon>Streptophyta</taxon>
        <taxon>Embryophyta</taxon>
        <taxon>Tracheophyta</taxon>
        <taxon>Spermatophyta</taxon>
        <taxon>Magnoliopsida</taxon>
        <taxon>eudicotyledons</taxon>
        <taxon>Gunneridae</taxon>
        <taxon>Pentapetalae</taxon>
        <taxon>rosids</taxon>
        <taxon>fabids</taxon>
        <taxon>Rosales</taxon>
        <taxon>Cannabaceae</taxon>
        <taxon>Parasponia</taxon>
    </lineage>
</organism>
<sequence>MEPNWFSLPDDLLIAIANRLLSLENYVVFGSVCRSWRSAAPKENFNSSKDQLLPWLMLRQTHPDLHSQPQTPKIYSLTNHRLYRIPHPPHRSYCTANSILSSLGWMMAATNVHRNDISLFHPLSPDHQIRLPVWNINVVYKFALSSRPSLAPPGDFAVVAIDQSSDSAAENQLSFWRPGRSSWARIEAEEPVLFLDVVHFNGRFYAVDRRRRVLALSPDREDRDRRMVSVVSELNLPKSEAPFLNPYDIEMLYLVESEGALLVVQGDRQWWGHGNRETTEFRVFEVNVNDGSFWKIESLGDRALFLGDKSSSFSVKASDFLGCKCNCIYFADDFRKLDNFGVRSKDIGVFDMKDGKLERFFGFENRESEYLAPLWVQPSFLCE</sequence>
<dbReference type="SUPFAM" id="SSF81383">
    <property type="entry name" value="F-box domain"/>
    <property type="match status" value="1"/>
</dbReference>
<protein>
    <submittedName>
        <fullName evidence="3">F-box domain containing protein</fullName>
    </submittedName>
</protein>
<dbReference type="InterPro" id="IPR001810">
    <property type="entry name" value="F-box_dom"/>
</dbReference>
<dbReference type="OrthoDB" id="642536at2759"/>
<dbReference type="Pfam" id="PF00646">
    <property type="entry name" value="F-box"/>
    <property type="match status" value="1"/>
</dbReference>
<keyword evidence="4" id="KW-1185">Reference proteome</keyword>
<dbReference type="AlphaFoldDB" id="A0A2P5CP90"/>
<evidence type="ECO:0000313" key="3">
    <source>
        <dbReference type="EMBL" id="PON62863.1"/>
    </source>
</evidence>
<name>A0A2P5CP90_PARAD</name>
<dbReference type="EMBL" id="JXTB01000109">
    <property type="protein sequence ID" value="PON62863.1"/>
    <property type="molecule type" value="Genomic_DNA"/>
</dbReference>
<dbReference type="InterPro" id="IPR050942">
    <property type="entry name" value="F-box_BR-signaling"/>
</dbReference>